<accession>A0ACC1U8Y6</accession>
<name>A0ACC1U8Y6_9AGAR</name>
<proteinExistence type="predicted"/>
<organism evidence="1 2">
    <name type="scientific">Lentinula aff. lateritia</name>
    <dbReference type="NCBI Taxonomy" id="2804960"/>
    <lineage>
        <taxon>Eukaryota</taxon>
        <taxon>Fungi</taxon>
        <taxon>Dikarya</taxon>
        <taxon>Basidiomycota</taxon>
        <taxon>Agaricomycotina</taxon>
        <taxon>Agaricomycetes</taxon>
        <taxon>Agaricomycetidae</taxon>
        <taxon>Agaricales</taxon>
        <taxon>Marasmiineae</taxon>
        <taxon>Omphalotaceae</taxon>
        <taxon>Lentinula</taxon>
    </lineage>
</organism>
<gene>
    <name evidence="1" type="ORF">F5876DRAFT_63076</name>
</gene>
<comment type="caution">
    <text evidence="1">The sequence shown here is derived from an EMBL/GenBank/DDBJ whole genome shotgun (WGS) entry which is preliminary data.</text>
</comment>
<dbReference type="EMBL" id="MU794990">
    <property type="protein sequence ID" value="KAJ3813549.1"/>
    <property type="molecule type" value="Genomic_DNA"/>
</dbReference>
<evidence type="ECO:0000313" key="1">
    <source>
        <dbReference type="EMBL" id="KAJ3813549.1"/>
    </source>
</evidence>
<sequence length="771" mass="87883">MTITQSPLINPSLAHRKCDSLKFRTFGVESVFRRVNVAVLCENSTTFRRLVLENRDADTPIMLHGPTARQFDHLLWGLGVDSLPQPCDEEDLECLLDVEELSRHYSIHYLQMRAESTVVAVIAEGTNSAVLSCKTDSLVRMLRITIRVHNNTLFAFLMQMWTWRLHSKELDRTIAIRVAQPSRWDYDPQPFLKLLGHAFYAVMMELESKLSSGQRIDLSSHLTQAEIVHAQCTAGAAKAEGAPPQDGPPSLRFVMYCYSVLYCTPLASLMYVILNPLHNRIALFLGLFHRESRSTIRNQSNVADEKLARSTGKPQTRKILQRRRTCGTISTNIHNTTRSQHDNLAVRDGDYYSLASNDDTCCILRAEDTLFKVHKLVICRDGSAFERKLWFRRSGISLGASDANPLIIRSPPEKFKDLLWVLHAFPPDFYLNPEDDFDESYTDCYVDFRSLSFYRLLNIAEMAHKYSFRSFECWAIHQICRTLRFPTPRKSEKDGTSSAASSATLIPMSSNNKPDLDSPSLLEEPLEISDETDELYSRLLLIALTCDHPSLLHYLVQKLVTKILWYNHVPGVLLVRMLEQHRRHPALATLLGVVYYRILIDMPQTPDNDGDYVPEPQPIFPPTINVERRMQFLAAHYRLIQAWRNISTSPPILHSSSSPRRYHNSSRKALQHTSCQESWRYLWRTASHQAENHSFIHYGGAALKGSSAKNTHVGSSADVLGLLKIMMLQLRKLTASTSSICMDCSLEGLEAVDLLRDQLIEGLINMFVYEQ</sequence>
<keyword evidence="2" id="KW-1185">Reference proteome</keyword>
<reference evidence="1" key="1">
    <citation type="submission" date="2022-09" db="EMBL/GenBank/DDBJ databases">
        <title>A Global Phylogenomic Analysis of the Shiitake Genus Lentinula.</title>
        <authorList>
            <consortium name="DOE Joint Genome Institute"/>
            <person name="Sierra-Patev S."/>
            <person name="Min B."/>
            <person name="Naranjo-Ortiz M."/>
            <person name="Looney B."/>
            <person name="Konkel Z."/>
            <person name="Slot J.C."/>
            <person name="Sakamoto Y."/>
            <person name="Steenwyk J.L."/>
            <person name="Rokas A."/>
            <person name="Carro J."/>
            <person name="Camarero S."/>
            <person name="Ferreira P."/>
            <person name="Molpeceres G."/>
            <person name="Ruiz-Duenas F.J."/>
            <person name="Serrano A."/>
            <person name="Henrissat B."/>
            <person name="Drula E."/>
            <person name="Hughes K.W."/>
            <person name="Mata J.L."/>
            <person name="Ishikawa N.K."/>
            <person name="Vargas-Isla R."/>
            <person name="Ushijima S."/>
            <person name="Smith C.A."/>
            <person name="Ahrendt S."/>
            <person name="Andreopoulos W."/>
            <person name="He G."/>
            <person name="Labutti K."/>
            <person name="Lipzen A."/>
            <person name="Ng V."/>
            <person name="Riley R."/>
            <person name="Sandor L."/>
            <person name="Barry K."/>
            <person name="Martinez A.T."/>
            <person name="Xiao Y."/>
            <person name="Gibbons J.G."/>
            <person name="Terashima K."/>
            <person name="Grigoriev I.V."/>
            <person name="Hibbett D.S."/>
        </authorList>
    </citation>
    <scope>NUCLEOTIDE SEQUENCE</scope>
    <source>
        <strain evidence="1">TMI1499</strain>
    </source>
</reference>
<dbReference type="Proteomes" id="UP001163835">
    <property type="component" value="Unassembled WGS sequence"/>
</dbReference>
<protein>
    <submittedName>
        <fullName evidence="1">Uncharacterized protein</fullName>
    </submittedName>
</protein>
<evidence type="ECO:0000313" key="2">
    <source>
        <dbReference type="Proteomes" id="UP001163835"/>
    </source>
</evidence>